<dbReference type="Pfam" id="PF01593">
    <property type="entry name" value="Amino_oxidase"/>
    <property type="match status" value="1"/>
</dbReference>
<dbReference type="PANTHER" id="PTHR43563">
    <property type="entry name" value="AMINE OXIDASE"/>
    <property type="match status" value="1"/>
</dbReference>
<dbReference type="SUPFAM" id="SSF54373">
    <property type="entry name" value="FAD-linked reductases, C-terminal domain"/>
    <property type="match status" value="1"/>
</dbReference>
<name>A0A2L0F429_SORCE</name>
<dbReference type="PANTHER" id="PTHR43563:SF1">
    <property type="entry name" value="AMINE OXIDASE [FLAVIN-CONTAINING] B"/>
    <property type="match status" value="1"/>
</dbReference>
<dbReference type="EMBL" id="CP012673">
    <property type="protein sequence ID" value="AUX46334.1"/>
    <property type="molecule type" value="Genomic_DNA"/>
</dbReference>
<dbReference type="InterPro" id="IPR050703">
    <property type="entry name" value="Flavin_MAO"/>
</dbReference>
<dbReference type="GO" id="GO:0016491">
    <property type="term" value="F:oxidoreductase activity"/>
    <property type="evidence" value="ECO:0007669"/>
    <property type="project" value="UniProtKB-KW"/>
</dbReference>
<accession>A0A2L0F429</accession>
<evidence type="ECO:0000256" key="4">
    <source>
        <dbReference type="PIRSR" id="PIRSR601613-1"/>
    </source>
</evidence>
<feature type="binding site" evidence="4">
    <location>
        <position position="374"/>
    </location>
    <ligand>
        <name>substrate</name>
    </ligand>
</feature>
<comment type="cofactor">
    <cofactor evidence="1">
        <name>FAD</name>
        <dbReference type="ChEBI" id="CHEBI:57692"/>
    </cofactor>
</comment>
<evidence type="ECO:0000313" key="6">
    <source>
        <dbReference type="EMBL" id="AUX46334.1"/>
    </source>
</evidence>
<dbReference type="Gene3D" id="3.90.660.10">
    <property type="match status" value="1"/>
</dbReference>
<proteinExistence type="inferred from homology"/>
<evidence type="ECO:0000256" key="1">
    <source>
        <dbReference type="ARBA" id="ARBA00001974"/>
    </source>
</evidence>
<gene>
    <name evidence="6" type="ORF">SOCE26_078400</name>
</gene>
<comment type="similarity">
    <text evidence="2">Belongs to the flavin monoamine oxidase family.</text>
</comment>
<sequence>MKTNLLRRRFLSLLPAAGASLWFPRCEEKTGQAPVGIPAKVLVLGGGLAGLTAAYELMKMGIDVKLLEAQAKVGGRVRTLRQGFDEGQYAELGAVRIPNIHNHTLGYAAELGLDLCEFTPGEPLYYLKGNRFKHVEGAPWPLDLTPAEQAKGLGAMFDYAGPALGEIGSIADGTFPTAAALMKYDPITMTELFTQAGATEDWLRLMRADSGTIGDRISALAALGEFSLLGGWNKTSAIRGGNDQIPAGLALKLGDRVLLERVVKRIEHSSAGVKVYADHKGSSESSEATHLVIAIPFTLLRKVEIVPEFPADKMRAIREIGLLNAARAYVQTGTRFWEAEGLGGLNMVKTDTGVERVWDFSNIQDGPTGMLMAYLQGDNADAFAALPADRRRGALLGWIEPIFPEIKAETVAFHEHVWAEDPWAGGGWTALPPDQFWAFAVSRRVEGRVHFAGEHTSHEFGWMQGAIESGKRAVAEIAGA</sequence>
<feature type="domain" description="Amine oxidase" evidence="5">
    <location>
        <begin position="48"/>
        <end position="477"/>
    </location>
</feature>
<feature type="binding site" evidence="4">
    <location>
        <begin position="68"/>
        <end position="69"/>
    </location>
    <ligand>
        <name>FAD</name>
        <dbReference type="ChEBI" id="CHEBI:57692"/>
    </ligand>
</feature>
<feature type="binding site" evidence="4">
    <location>
        <position position="263"/>
    </location>
    <ligand>
        <name>FAD</name>
        <dbReference type="ChEBI" id="CHEBI:57692"/>
    </ligand>
</feature>
<evidence type="ECO:0000313" key="7">
    <source>
        <dbReference type="Proteomes" id="UP000238348"/>
    </source>
</evidence>
<dbReference type="Gene3D" id="1.10.405.10">
    <property type="entry name" value="Guanine Nucleotide Dissociation Inhibitor, domain 1"/>
    <property type="match status" value="1"/>
</dbReference>
<dbReference type="PRINTS" id="PR00757">
    <property type="entry name" value="AMINEOXDASEF"/>
</dbReference>
<organism evidence="6 7">
    <name type="scientific">Sorangium cellulosum</name>
    <name type="common">Polyangium cellulosum</name>
    <dbReference type="NCBI Taxonomy" id="56"/>
    <lineage>
        <taxon>Bacteria</taxon>
        <taxon>Pseudomonadati</taxon>
        <taxon>Myxococcota</taxon>
        <taxon>Polyangia</taxon>
        <taxon>Polyangiales</taxon>
        <taxon>Polyangiaceae</taxon>
        <taxon>Sorangium</taxon>
    </lineage>
</organism>
<reference evidence="6 7" key="1">
    <citation type="submission" date="2015-09" db="EMBL/GenBank/DDBJ databases">
        <title>Sorangium comparison.</title>
        <authorList>
            <person name="Zaburannyi N."/>
            <person name="Bunk B."/>
            <person name="Overmann J."/>
            <person name="Mueller R."/>
        </authorList>
    </citation>
    <scope>NUCLEOTIDE SEQUENCE [LARGE SCALE GENOMIC DNA]</scope>
    <source>
        <strain evidence="6 7">So ce26</strain>
    </source>
</reference>
<keyword evidence="3" id="KW-0560">Oxidoreductase</keyword>
<dbReference type="Proteomes" id="UP000238348">
    <property type="component" value="Chromosome"/>
</dbReference>
<dbReference type="InterPro" id="IPR001613">
    <property type="entry name" value="Flavin_amine_oxidase"/>
</dbReference>
<dbReference type="SUPFAM" id="SSF51905">
    <property type="entry name" value="FAD/NAD(P)-binding domain"/>
    <property type="match status" value="1"/>
</dbReference>
<dbReference type="InterPro" id="IPR036188">
    <property type="entry name" value="FAD/NAD-bd_sf"/>
</dbReference>
<dbReference type="InterPro" id="IPR002937">
    <property type="entry name" value="Amino_oxidase"/>
</dbReference>
<evidence type="ECO:0000259" key="5">
    <source>
        <dbReference type="Pfam" id="PF01593"/>
    </source>
</evidence>
<feature type="binding site" evidence="4">
    <location>
        <position position="454"/>
    </location>
    <ligand>
        <name>FAD</name>
        <dbReference type="ChEBI" id="CHEBI:57692"/>
    </ligand>
</feature>
<evidence type="ECO:0000256" key="2">
    <source>
        <dbReference type="ARBA" id="ARBA00005995"/>
    </source>
</evidence>
<evidence type="ECO:0000256" key="3">
    <source>
        <dbReference type="ARBA" id="ARBA00023002"/>
    </source>
</evidence>
<dbReference type="RefSeq" id="WP_104984546.1">
    <property type="nucleotide sequence ID" value="NZ_CP012673.1"/>
</dbReference>
<dbReference type="Gene3D" id="3.50.50.60">
    <property type="entry name" value="FAD/NAD(P)-binding domain"/>
    <property type="match status" value="1"/>
</dbReference>
<dbReference type="AlphaFoldDB" id="A0A2L0F429"/>
<feature type="binding site" evidence="4">
    <location>
        <begin position="93"/>
        <end position="96"/>
    </location>
    <ligand>
        <name>FAD</name>
        <dbReference type="ChEBI" id="CHEBI:57692"/>
    </ligand>
</feature>
<protein>
    <recommendedName>
        <fullName evidence="5">Amine oxidase domain-containing protein</fullName>
    </recommendedName>
</protein>
<feature type="binding site" evidence="4">
    <location>
        <position position="96"/>
    </location>
    <ligand>
        <name>substrate</name>
    </ligand>
</feature>
<dbReference type="OrthoDB" id="337830at2"/>